<dbReference type="Proteomes" id="UP001500724">
    <property type="component" value="Unassembled WGS sequence"/>
</dbReference>
<evidence type="ECO:0000313" key="3">
    <source>
        <dbReference type="Proteomes" id="UP001500724"/>
    </source>
</evidence>
<protein>
    <submittedName>
        <fullName evidence="2">Uncharacterized protein</fullName>
    </submittedName>
</protein>
<evidence type="ECO:0000256" key="1">
    <source>
        <dbReference type="SAM" id="MobiDB-lite"/>
    </source>
</evidence>
<sequence>MVLVTPGRLCPCGTICHLAGHPGVQVRGDPPLQARTSPETDMKKPGPAPGGKSAEARLGSPGAGGGLCVGTWFSGP</sequence>
<reference evidence="2 3" key="1">
    <citation type="journal article" date="2019" name="Int. J. Syst. Evol. Microbiol.">
        <title>The Global Catalogue of Microorganisms (GCM) 10K type strain sequencing project: providing services to taxonomists for standard genome sequencing and annotation.</title>
        <authorList>
            <consortium name="The Broad Institute Genomics Platform"/>
            <consortium name="The Broad Institute Genome Sequencing Center for Infectious Disease"/>
            <person name="Wu L."/>
            <person name="Ma J."/>
        </authorList>
    </citation>
    <scope>NUCLEOTIDE SEQUENCE [LARGE SCALE GENOMIC DNA]</scope>
    <source>
        <strain evidence="2 3">JCM 10367</strain>
    </source>
</reference>
<keyword evidence="3" id="KW-1185">Reference proteome</keyword>
<comment type="caution">
    <text evidence="2">The sequence shown here is derived from an EMBL/GenBank/DDBJ whole genome shotgun (WGS) entry which is preliminary data.</text>
</comment>
<proteinExistence type="predicted"/>
<dbReference type="EMBL" id="BAAAGU010000036">
    <property type="protein sequence ID" value="GAA0654147.1"/>
    <property type="molecule type" value="Genomic_DNA"/>
</dbReference>
<organism evidence="2 3">
    <name type="scientific">Streptomyces thermocarboxydovorans</name>
    <dbReference type="NCBI Taxonomy" id="59298"/>
    <lineage>
        <taxon>Bacteria</taxon>
        <taxon>Bacillati</taxon>
        <taxon>Actinomycetota</taxon>
        <taxon>Actinomycetes</taxon>
        <taxon>Kitasatosporales</taxon>
        <taxon>Streptomycetaceae</taxon>
        <taxon>Streptomyces</taxon>
    </lineage>
</organism>
<accession>A0ABN1HJQ4</accession>
<evidence type="ECO:0000313" key="2">
    <source>
        <dbReference type="EMBL" id="GAA0654147.1"/>
    </source>
</evidence>
<gene>
    <name evidence="2" type="ORF">GCM10009535_35950</name>
</gene>
<feature type="region of interest" description="Disordered" evidence="1">
    <location>
        <begin position="23"/>
        <end position="66"/>
    </location>
</feature>
<name>A0ABN1HJQ4_9ACTN</name>